<dbReference type="OrthoDB" id="7472823at2"/>
<name>A0A2U2J2R8_9SPHN</name>
<feature type="signal peptide" evidence="1">
    <location>
        <begin position="1"/>
        <end position="20"/>
    </location>
</feature>
<dbReference type="PROSITE" id="PS51257">
    <property type="entry name" value="PROKAR_LIPOPROTEIN"/>
    <property type="match status" value="1"/>
</dbReference>
<evidence type="ECO:0000256" key="1">
    <source>
        <dbReference type="SAM" id="SignalP"/>
    </source>
</evidence>
<comment type="caution">
    <text evidence="2">The sequence shown here is derived from an EMBL/GenBank/DDBJ whole genome shotgun (WGS) entry which is preliminary data.</text>
</comment>
<dbReference type="AlphaFoldDB" id="A0A2U2J2R8"/>
<sequence>MPRLLAAAALSLLLGLTACGDGDDQTANAPATAPQPKASAYQEEILSLDEGQRNAVFIRAIRDANAQANCQGVESSAYVGEYQNAPMWTARCDDGTDWAILLGPTDTAQVITCEAAAEAGLPSCATRPTA</sequence>
<reference evidence="2 3" key="1">
    <citation type="submission" date="2018-05" db="EMBL/GenBank/DDBJ databases">
        <title>Genome of Sphingosinicella humi QZX222.</title>
        <authorList>
            <person name="Qiao Z."/>
            <person name="Wang G."/>
        </authorList>
    </citation>
    <scope>NUCLEOTIDE SEQUENCE [LARGE SCALE GENOMIC DNA]</scope>
    <source>
        <strain evidence="2 3">QZX222</strain>
    </source>
</reference>
<dbReference type="Proteomes" id="UP000245916">
    <property type="component" value="Unassembled WGS sequence"/>
</dbReference>
<proteinExistence type="predicted"/>
<dbReference type="EMBL" id="QFFF01000001">
    <property type="protein sequence ID" value="PWG02602.1"/>
    <property type="molecule type" value="Genomic_DNA"/>
</dbReference>
<evidence type="ECO:0000313" key="2">
    <source>
        <dbReference type="EMBL" id="PWG02602.1"/>
    </source>
</evidence>
<keyword evidence="1" id="KW-0732">Signal</keyword>
<protein>
    <submittedName>
        <fullName evidence="2">Uncharacterized protein</fullName>
    </submittedName>
</protein>
<evidence type="ECO:0000313" key="3">
    <source>
        <dbReference type="Proteomes" id="UP000245916"/>
    </source>
</evidence>
<keyword evidence="3" id="KW-1185">Reference proteome</keyword>
<accession>A0A2U2J2R8</accession>
<dbReference type="RefSeq" id="WP_109270741.1">
    <property type="nucleotide sequence ID" value="NZ_QFFF01000001.1"/>
</dbReference>
<feature type="chain" id="PRO_5015738606" evidence="1">
    <location>
        <begin position="21"/>
        <end position="130"/>
    </location>
</feature>
<organism evidence="2 3">
    <name type="scientific">Allosphingosinicella humi</name>
    <dbReference type="NCBI Taxonomy" id="2068657"/>
    <lineage>
        <taxon>Bacteria</taxon>
        <taxon>Pseudomonadati</taxon>
        <taxon>Pseudomonadota</taxon>
        <taxon>Alphaproteobacteria</taxon>
        <taxon>Sphingomonadales</taxon>
        <taxon>Sphingomonadaceae</taxon>
        <taxon>Allosphingosinicella</taxon>
    </lineage>
</organism>
<gene>
    <name evidence="2" type="ORF">DF286_06775</name>
</gene>